<dbReference type="KEGG" id="aii:E4K63_03075"/>
<evidence type="ECO:0000313" key="1">
    <source>
        <dbReference type="EMBL" id="QIV95867.1"/>
    </source>
</evidence>
<gene>
    <name evidence="1" type="ORF">E4K63_03075</name>
</gene>
<dbReference type="Proteomes" id="UP000502004">
    <property type="component" value="Chromosome"/>
</dbReference>
<name>A0AAE7CQL1_9GAMM</name>
<dbReference type="RefSeq" id="WP_133941225.1">
    <property type="nucleotide sequence ID" value="NZ_CP038241.1"/>
</dbReference>
<protein>
    <submittedName>
        <fullName evidence="1">Uncharacterized protein</fullName>
    </submittedName>
</protein>
<proteinExistence type="predicted"/>
<keyword evidence="2" id="KW-1185">Reference proteome</keyword>
<dbReference type="EMBL" id="CP038241">
    <property type="protein sequence ID" value="QIV95867.1"/>
    <property type="molecule type" value="Genomic_DNA"/>
</dbReference>
<reference evidence="1 2" key="1">
    <citation type="submission" date="2019-03" db="EMBL/GenBank/DDBJ databases">
        <title>Complete Genome Sequence of Allofrancisella inopinata Strain SYSU YG23 Isolated from Water-Cooling Systems in China.</title>
        <authorList>
            <person name="Ohrman C."/>
            <person name="Uneklint I."/>
            <person name="Sjodin A."/>
        </authorList>
    </citation>
    <scope>NUCLEOTIDE SEQUENCE [LARGE SCALE GENOMIC DNA]</scope>
    <source>
        <strain evidence="1 2">SYSU YG23</strain>
    </source>
</reference>
<organism evidence="1 2">
    <name type="scientific">Allofrancisella inopinata</name>
    <dbReference type="NCBI Taxonomy" id="1085647"/>
    <lineage>
        <taxon>Bacteria</taxon>
        <taxon>Pseudomonadati</taxon>
        <taxon>Pseudomonadota</taxon>
        <taxon>Gammaproteobacteria</taxon>
        <taxon>Thiotrichales</taxon>
        <taxon>Francisellaceae</taxon>
        <taxon>Allofrancisella</taxon>
    </lineage>
</organism>
<evidence type="ECO:0000313" key="2">
    <source>
        <dbReference type="Proteomes" id="UP000502004"/>
    </source>
</evidence>
<accession>A0AAE7CQL1</accession>
<sequence length="187" mass="21340">MNVLVLRGYYSKGDSVENFEINGLKVKVTTVALGRPIFVRRKLKKIIKKYQVNAQNYDLIYAISMSAGISSLLDKTLYDRLHLVTPFFINYKTMFILKKVKIRKFLGAYLLLLLNGSLGKLDKAIRITLAENDEIVDNKFFENAFNKPNIIKELGHTLSNEVINEIIKKDIETIYPELTLPTTGHAS</sequence>
<dbReference type="AlphaFoldDB" id="A0AAE7CQL1"/>